<keyword evidence="2 4" id="KW-0863">Zinc-finger</keyword>
<dbReference type="VEuPathDB" id="FungiDB:MAPG_08713"/>
<dbReference type="Pfam" id="PF01753">
    <property type="entry name" value="zf-MYND"/>
    <property type="match status" value="1"/>
</dbReference>
<sequence length="555" mass="62492">MSITDSSKLYALQEVPGKGLGLVAATKIAKGTRILSEAPLLRVPRFTNSKEQVRESLSNKVAALSDDKRQAFFSLHNSFEDETTRELGIVRTNTLPLGSNAGMGGIFVEASRINHACIQNAQNTWNEGLQQLTIHAIRDINRGEEITIIYLTDRTNYAARQRTLQRNFRFTCSCQLCSLPPSLRASSDARLDEIQRLDESVGDGIQITVSPLQALHDVRKLLKLCEDEGLHDASVPRAYYDALQIAVVNGDRARARVFGERAAATRAIMEGDDSPTVRRMKDLARDPTRHPSYGHSSRWQTSTDDIPSSLSAEDFESWLWREEKEIPQEQKKAPQEQPQHADLRDEATFPSFDALPEENDIDLEFYESTDGFSYHPRKHWCFLAEIVEVESFLRLKFIVKDGAGHDTPVMFHTPGRGRELNPSCVQKGFTLAILYAEQHGFLDMTTGIRLEDPTVLKIFPVPLRDLFTLSDKVQQYAGVVNGERTCQGCGRKATTLSKCGKCTLFWYCDKECQTIAWKNKGHKADCKLLKDQDLQMLLSLNKKGFEQHHAFSVGL</sequence>
<dbReference type="Gene3D" id="6.10.140.2220">
    <property type="match status" value="1"/>
</dbReference>
<dbReference type="OrthoDB" id="265717at2759"/>
<feature type="domain" description="SET" evidence="6">
    <location>
        <begin position="7"/>
        <end position="151"/>
    </location>
</feature>
<reference evidence="8" key="1">
    <citation type="submission" date="2010-05" db="EMBL/GenBank/DDBJ databases">
        <title>The Genome Sequence of Magnaporthe poae strain ATCC 64411.</title>
        <authorList>
            <consortium name="The Broad Institute Genome Sequencing Platform"/>
            <consortium name="Broad Institute Genome Sequencing Center for Infectious Disease"/>
            <person name="Ma L.-J."/>
            <person name="Dead R."/>
            <person name="Young S."/>
            <person name="Zeng Q."/>
            <person name="Koehrsen M."/>
            <person name="Alvarado L."/>
            <person name="Berlin A."/>
            <person name="Chapman S.B."/>
            <person name="Chen Z."/>
            <person name="Freedman E."/>
            <person name="Gellesch M."/>
            <person name="Goldberg J."/>
            <person name="Griggs A."/>
            <person name="Gujja S."/>
            <person name="Heilman E.R."/>
            <person name="Heiman D."/>
            <person name="Hepburn T."/>
            <person name="Howarth C."/>
            <person name="Jen D."/>
            <person name="Larson L."/>
            <person name="Mehta T."/>
            <person name="Neiman D."/>
            <person name="Pearson M."/>
            <person name="Roberts A."/>
            <person name="Saif S."/>
            <person name="Shea T."/>
            <person name="Shenoy N."/>
            <person name="Sisk P."/>
            <person name="Stolte C."/>
            <person name="Sykes S."/>
            <person name="Walk T."/>
            <person name="White J."/>
            <person name="Yandava C."/>
            <person name="Haas B."/>
            <person name="Nusbaum C."/>
            <person name="Birren B."/>
        </authorList>
    </citation>
    <scope>NUCLEOTIDE SEQUENCE</scope>
    <source>
        <strain evidence="8">ATCC 64411</strain>
    </source>
</reference>
<evidence type="ECO:0000256" key="4">
    <source>
        <dbReference type="PROSITE-ProRule" id="PRU00134"/>
    </source>
</evidence>
<proteinExistence type="predicted"/>
<dbReference type="InterPro" id="IPR002893">
    <property type="entry name" value="Znf_MYND"/>
</dbReference>
<dbReference type="AlphaFoldDB" id="A0A0C4E827"/>
<reference evidence="8" key="3">
    <citation type="submission" date="2011-03" db="EMBL/GenBank/DDBJ databases">
        <title>Annotation of Magnaporthe poae ATCC 64411.</title>
        <authorList>
            <person name="Ma L.-J."/>
            <person name="Dead R."/>
            <person name="Young S.K."/>
            <person name="Zeng Q."/>
            <person name="Gargeya S."/>
            <person name="Fitzgerald M."/>
            <person name="Haas B."/>
            <person name="Abouelleil A."/>
            <person name="Alvarado L."/>
            <person name="Arachchi H.M."/>
            <person name="Berlin A."/>
            <person name="Brown A."/>
            <person name="Chapman S.B."/>
            <person name="Chen Z."/>
            <person name="Dunbar C."/>
            <person name="Freedman E."/>
            <person name="Gearin G."/>
            <person name="Gellesch M."/>
            <person name="Goldberg J."/>
            <person name="Griggs A."/>
            <person name="Gujja S."/>
            <person name="Heiman D."/>
            <person name="Howarth C."/>
            <person name="Larson L."/>
            <person name="Lui A."/>
            <person name="MacDonald P.J.P."/>
            <person name="Mehta T."/>
            <person name="Montmayeur A."/>
            <person name="Murphy C."/>
            <person name="Neiman D."/>
            <person name="Pearson M."/>
            <person name="Priest M."/>
            <person name="Roberts A."/>
            <person name="Saif S."/>
            <person name="Shea T."/>
            <person name="Shenoy N."/>
            <person name="Sisk P."/>
            <person name="Stolte C."/>
            <person name="Sykes S."/>
            <person name="Yandava C."/>
            <person name="Wortman J."/>
            <person name="Nusbaum C."/>
            <person name="Birren B."/>
        </authorList>
    </citation>
    <scope>NUCLEOTIDE SEQUENCE</scope>
    <source>
        <strain evidence="8">ATCC 64411</strain>
    </source>
</reference>
<evidence type="ECO:0000259" key="6">
    <source>
        <dbReference type="PROSITE" id="PS50280"/>
    </source>
</evidence>
<dbReference type="PROSITE" id="PS01360">
    <property type="entry name" value="ZF_MYND_1"/>
    <property type="match status" value="1"/>
</dbReference>
<dbReference type="Pfam" id="PF00856">
    <property type="entry name" value="SET"/>
    <property type="match status" value="1"/>
</dbReference>
<dbReference type="eggNOG" id="KOG2084">
    <property type="taxonomic scope" value="Eukaryota"/>
</dbReference>
<name>A0A0C4E827_MAGP6</name>
<evidence type="ECO:0000313" key="10">
    <source>
        <dbReference type="Proteomes" id="UP000011715"/>
    </source>
</evidence>
<gene>
    <name evidence="8" type="ORF">MAPG_08713</name>
</gene>
<evidence type="ECO:0000256" key="3">
    <source>
        <dbReference type="ARBA" id="ARBA00022833"/>
    </source>
</evidence>
<dbReference type="SMART" id="SM00317">
    <property type="entry name" value="SET"/>
    <property type="match status" value="1"/>
</dbReference>
<evidence type="ECO:0000256" key="5">
    <source>
        <dbReference type="SAM" id="MobiDB-lite"/>
    </source>
</evidence>
<reference evidence="10" key="2">
    <citation type="submission" date="2010-05" db="EMBL/GenBank/DDBJ databases">
        <title>The genome sequence of Magnaporthe poae strain ATCC 64411.</title>
        <authorList>
            <person name="Ma L.-J."/>
            <person name="Dead R."/>
            <person name="Young S."/>
            <person name="Zeng Q."/>
            <person name="Koehrsen M."/>
            <person name="Alvarado L."/>
            <person name="Berlin A."/>
            <person name="Chapman S.B."/>
            <person name="Chen Z."/>
            <person name="Freedman E."/>
            <person name="Gellesch M."/>
            <person name="Goldberg J."/>
            <person name="Griggs A."/>
            <person name="Gujja S."/>
            <person name="Heilman E.R."/>
            <person name="Heiman D."/>
            <person name="Hepburn T."/>
            <person name="Howarth C."/>
            <person name="Jen D."/>
            <person name="Larson L."/>
            <person name="Mehta T."/>
            <person name="Neiman D."/>
            <person name="Pearson M."/>
            <person name="Roberts A."/>
            <person name="Saif S."/>
            <person name="Shea T."/>
            <person name="Shenoy N."/>
            <person name="Sisk P."/>
            <person name="Stolte C."/>
            <person name="Sykes S."/>
            <person name="Walk T."/>
            <person name="White J."/>
            <person name="Yandava C."/>
            <person name="Haas B."/>
            <person name="Nusbaum C."/>
            <person name="Birren B."/>
        </authorList>
    </citation>
    <scope>NUCLEOTIDE SEQUENCE [LARGE SCALE GENOMIC DNA]</scope>
    <source>
        <strain evidence="10">ATCC 64411 / 73-15</strain>
    </source>
</reference>
<dbReference type="STRING" id="644358.A0A0C4E827"/>
<dbReference type="PANTHER" id="PTHR47332:SF2">
    <property type="entry name" value="SET-6"/>
    <property type="match status" value="1"/>
</dbReference>
<evidence type="ECO:0000259" key="7">
    <source>
        <dbReference type="PROSITE" id="PS50865"/>
    </source>
</evidence>
<dbReference type="SUPFAM" id="SSF82199">
    <property type="entry name" value="SET domain"/>
    <property type="match status" value="1"/>
</dbReference>
<keyword evidence="3" id="KW-0862">Zinc</keyword>
<dbReference type="InterPro" id="IPR011990">
    <property type="entry name" value="TPR-like_helical_dom_sf"/>
</dbReference>
<keyword evidence="1" id="KW-0479">Metal-binding</keyword>
<dbReference type="SUPFAM" id="SSF144232">
    <property type="entry name" value="HIT/MYND zinc finger-like"/>
    <property type="match status" value="1"/>
</dbReference>
<reference evidence="9" key="5">
    <citation type="submission" date="2015-06" db="UniProtKB">
        <authorList>
            <consortium name="EnsemblFungi"/>
        </authorList>
    </citation>
    <scope>IDENTIFICATION</scope>
    <source>
        <strain evidence="9">ATCC 64411</strain>
    </source>
</reference>
<dbReference type="InterPro" id="IPR046341">
    <property type="entry name" value="SET_dom_sf"/>
</dbReference>
<dbReference type="Gene3D" id="2.170.270.10">
    <property type="entry name" value="SET domain"/>
    <property type="match status" value="1"/>
</dbReference>
<evidence type="ECO:0000313" key="8">
    <source>
        <dbReference type="EMBL" id="KLU89744.1"/>
    </source>
</evidence>
<feature type="compositionally biased region" description="Polar residues" evidence="5">
    <location>
        <begin position="294"/>
        <end position="309"/>
    </location>
</feature>
<dbReference type="GO" id="GO:0008270">
    <property type="term" value="F:zinc ion binding"/>
    <property type="evidence" value="ECO:0007669"/>
    <property type="project" value="UniProtKB-KW"/>
</dbReference>
<dbReference type="Gene3D" id="1.25.40.10">
    <property type="entry name" value="Tetratricopeptide repeat domain"/>
    <property type="match status" value="1"/>
</dbReference>
<dbReference type="PANTHER" id="PTHR47332">
    <property type="entry name" value="SET DOMAIN-CONTAINING PROTEIN 5"/>
    <property type="match status" value="1"/>
</dbReference>
<reference evidence="9" key="4">
    <citation type="journal article" date="2015" name="G3 (Bethesda)">
        <title>Genome sequences of three phytopathogenic species of the Magnaporthaceae family of fungi.</title>
        <authorList>
            <person name="Okagaki L.H."/>
            <person name="Nunes C.C."/>
            <person name="Sailsbery J."/>
            <person name="Clay B."/>
            <person name="Brown D."/>
            <person name="John T."/>
            <person name="Oh Y."/>
            <person name="Young N."/>
            <person name="Fitzgerald M."/>
            <person name="Haas B.J."/>
            <person name="Zeng Q."/>
            <person name="Young S."/>
            <person name="Adiconis X."/>
            <person name="Fan L."/>
            <person name="Levin J.Z."/>
            <person name="Mitchell T.K."/>
            <person name="Okubara P.A."/>
            <person name="Farman M.L."/>
            <person name="Kohn L.M."/>
            <person name="Birren B."/>
            <person name="Ma L.-J."/>
            <person name="Dean R.A."/>
        </authorList>
    </citation>
    <scope>NUCLEOTIDE SEQUENCE</scope>
    <source>
        <strain evidence="9">ATCC 64411 / 73-15</strain>
    </source>
</reference>
<protein>
    <submittedName>
        <fullName evidence="8 9">Uncharacterized protein</fullName>
    </submittedName>
</protein>
<dbReference type="InterPro" id="IPR001214">
    <property type="entry name" value="SET_dom"/>
</dbReference>
<dbReference type="OMA" id="PRRHWCF"/>
<dbReference type="Proteomes" id="UP000011715">
    <property type="component" value="Unassembled WGS sequence"/>
</dbReference>
<organism evidence="9 10">
    <name type="scientific">Magnaporthiopsis poae (strain ATCC 64411 / 73-15)</name>
    <name type="common">Kentucky bluegrass fungus</name>
    <name type="synonym">Magnaporthe poae</name>
    <dbReference type="NCBI Taxonomy" id="644358"/>
    <lineage>
        <taxon>Eukaryota</taxon>
        <taxon>Fungi</taxon>
        <taxon>Dikarya</taxon>
        <taxon>Ascomycota</taxon>
        <taxon>Pezizomycotina</taxon>
        <taxon>Sordariomycetes</taxon>
        <taxon>Sordariomycetidae</taxon>
        <taxon>Magnaporthales</taxon>
        <taxon>Magnaporthaceae</taxon>
        <taxon>Magnaporthiopsis</taxon>
    </lineage>
</organism>
<evidence type="ECO:0000256" key="2">
    <source>
        <dbReference type="ARBA" id="ARBA00022771"/>
    </source>
</evidence>
<accession>A0A0C4E827</accession>
<dbReference type="InterPro" id="IPR053185">
    <property type="entry name" value="SET_domain_protein"/>
</dbReference>
<dbReference type="CDD" id="cd20071">
    <property type="entry name" value="SET_SMYD"/>
    <property type="match status" value="1"/>
</dbReference>
<dbReference type="EMBL" id="GL876973">
    <property type="protein sequence ID" value="KLU89744.1"/>
    <property type="molecule type" value="Genomic_DNA"/>
</dbReference>
<dbReference type="EnsemblFungi" id="MAPG_08713T0">
    <property type="protein sequence ID" value="MAPG_08713T0"/>
    <property type="gene ID" value="MAPG_08713"/>
</dbReference>
<keyword evidence="10" id="KW-1185">Reference proteome</keyword>
<feature type="region of interest" description="Disordered" evidence="5">
    <location>
        <begin position="285"/>
        <end position="309"/>
    </location>
</feature>
<dbReference type="PROSITE" id="PS50865">
    <property type="entry name" value="ZF_MYND_2"/>
    <property type="match status" value="1"/>
</dbReference>
<feature type="domain" description="MYND-type" evidence="7">
    <location>
        <begin position="486"/>
        <end position="526"/>
    </location>
</feature>
<dbReference type="EMBL" id="ADBL01002115">
    <property type="status" value="NOT_ANNOTATED_CDS"/>
    <property type="molecule type" value="Genomic_DNA"/>
</dbReference>
<evidence type="ECO:0000313" key="9">
    <source>
        <dbReference type="EnsemblFungi" id="MAPG_08713T0"/>
    </source>
</evidence>
<evidence type="ECO:0000256" key="1">
    <source>
        <dbReference type="ARBA" id="ARBA00022723"/>
    </source>
</evidence>
<dbReference type="PROSITE" id="PS50280">
    <property type="entry name" value="SET"/>
    <property type="match status" value="1"/>
</dbReference>